<evidence type="ECO:0008006" key="4">
    <source>
        <dbReference type="Google" id="ProtNLM"/>
    </source>
</evidence>
<dbReference type="Proteomes" id="UP000184001">
    <property type="component" value="Unassembled WGS sequence"/>
</dbReference>
<keyword evidence="1" id="KW-0472">Membrane</keyword>
<dbReference type="AlphaFoldDB" id="A0A8G2CCD2"/>
<keyword evidence="1" id="KW-0812">Transmembrane</keyword>
<sequence>MRKGQNSTYFQKFTDIAAQDVLDSVFYFLSTSYNPDEKYYVFTDNIYTFNLANVVGELSFQNYADLREHVPAIHFQQCHFSGDIHLTECACDRIIFSNCTIEGHLFCEAGIFNRLTLNDSTINGNASFYDSVFEGPLVFRRTKLNAATFVRSSFNHQVMFRLCEVERNFEVKDTVLENNMLILEDMPLEKFDIGTAEINKLILSNCRWPSCEKISSSNIVTERIARDWKNKAISLSDTGAVSLWHQCEKEFTLKRARETKNWFMMFLLFCYRQLSMYGESPARAAIWLFLFLTIPFLLSFTGAYSSHYAWAGIPFFSKAAPSILHKSTGLKLFWLFTQGAITLQLSLLFFAIRNKLRR</sequence>
<accession>A0A8G2CCD2</accession>
<feature type="transmembrane region" description="Helical" evidence="1">
    <location>
        <begin position="284"/>
        <end position="311"/>
    </location>
</feature>
<reference evidence="2 3" key="1">
    <citation type="submission" date="2016-11" db="EMBL/GenBank/DDBJ databases">
        <authorList>
            <person name="Varghese N."/>
            <person name="Submissions S."/>
        </authorList>
    </citation>
    <scope>NUCLEOTIDE SEQUENCE [LARGE SCALE GENOMIC DNA]</scope>
    <source>
        <strain evidence="2 3">DSM 17919</strain>
    </source>
</reference>
<gene>
    <name evidence="2" type="ORF">SAMN05660830_03167</name>
</gene>
<comment type="caution">
    <text evidence="2">The sequence shown here is derived from an EMBL/GenBank/DDBJ whole genome shotgun (WGS) entry which is preliminary data.</text>
</comment>
<evidence type="ECO:0000313" key="3">
    <source>
        <dbReference type="Proteomes" id="UP000184001"/>
    </source>
</evidence>
<feature type="transmembrane region" description="Helical" evidence="1">
    <location>
        <begin position="332"/>
        <end position="352"/>
    </location>
</feature>
<dbReference type="EMBL" id="FQZR01000016">
    <property type="protein sequence ID" value="SHJ76278.1"/>
    <property type="molecule type" value="Genomic_DNA"/>
</dbReference>
<evidence type="ECO:0000313" key="2">
    <source>
        <dbReference type="EMBL" id="SHJ76278.1"/>
    </source>
</evidence>
<protein>
    <recommendedName>
        <fullName evidence="4">Pentapeptide repeat-containing protein</fullName>
    </recommendedName>
</protein>
<keyword evidence="1" id="KW-1133">Transmembrane helix</keyword>
<organism evidence="2 3">
    <name type="scientific">Halodesulfovibrio aestuarii</name>
    <dbReference type="NCBI Taxonomy" id="126333"/>
    <lineage>
        <taxon>Bacteria</taxon>
        <taxon>Pseudomonadati</taxon>
        <taxon>Thermodesulfobacteriota</taxon>
        <taxon>Desulfovibrionia</taxon>
        <taxon>Desulfovibrionales</taxon>
        <taxon>Desulfovibrionaceae</taxon>
        <taxon>Halodesulfovibrio</taxon>
    </lineage>
</organism>
<evidence type="ECO:0000256" key="1">
    <source>
        <dbReference type="SAM" id="Phobius"/>
    </source>
</evidence>
<name>A0A8G2CCD2_9BACT</name>
<proteinExistence type="predicted"/>
<dbReference type="RefSeq" id="WP_019999157.1">
    <property type="nucleotide sequence ID" value="NZ_CP192219.1"/>
</dbReference>